<proteinExistence type="predicted"/>
<dbReference type="EMBL" id="UYRU01069397">
    <property type="protein sequence ID" value="VDN18658.1"/>
    <property type="molecule type" value="Genomic_DNA"/>
</dbReference>
<name>A0A3P7M8I9_DIBLA</name>
<accession>A0A3P7M8I9</accession>
<protein>
    <submittedName>
        <fullName evidence="1">Uncharacterized protein</fullName>
    </submittedName>
</protein>
<reference evidence="1 2" key="1">
    <citation type="submission" date="2018-11" db="EMBL/GenBank/DDBJ databases">
        <authorList>
            <consortium name="Pathogen Informatics"/>
        </authorList>
    </citation>
    <scope>NUCLEOTIDE SEQUENCE [LARGE SCALE GENOMIC DNA]</scope>
</reference>
<sequence length="72" mass="8415">MLLVRPSDNLLWAGVFVKEIPLTRTFHSELVAASRCSAHAQAKMEYLIALVYWIQRWTTFYQTVSFKQAFFS</sequence>
<organism evidence="1 2">
    <name type="scientific">Dibothriocephalus latus</name>
    <name type="common">Fish tapeworm</name>
    <name type="synonym">Diphyllobothrium latum</name>
    <dbReference type="NCBI Taxonomy" id="60516"/>
    <lineage>
        <taxon>Eukaryota</taxon>
        <taxon>Metazoa</taxon>
        <taxon>Spiralia</taxon>
        <taxon>Lophotrochozoa</taxon>
        <taxon>Platyhelminthes</taxon>
        <taxon>Cestoda</taxon>
        <taxon>Eucestoda</taxon>
        <taxon>Diphyllobothriidea</taxon>
        <taxon>Diphyllobothriidae</taxon>
        <taxon>Dibothriocephalus</taxon>
    </lineage>
</organism>
<gene>
    <name evidence="1" type="ORF">DILT_LOCUS13235</name>
</gene>
<dbReference type="OrthoDB" id="272139at2759"/>
<keyword evidence="2" id="KW-1185">Reference proteome</keyword>
<evidence type="ECO:0000313" key="2">
    <source>
        <dbReference type="Proteomes" id="UP000281553"/>
    </source>
</evidence>
<evidence type="ECO:0000313" key="1">
    <source>
        <dbReference type="EMBL" id="VDN18658.1"/>
    </source>
</evidence>
<dbReference type="Proteomes" id="UP000281553">
    <property type="component" value="Unassembled WGS sequence"/>
</dbReference>
<dbReference type="AlphaFoldDB" id="A0A3P7M8I9"/>